<feature type="transmembrane region" description="Helical" evidence="1">
    <location>
        <begin position="95"/>
        <end position="113"/>
    </location>
</feature>
<organism evidence="2 3">
    <name type="scientific">Aureliella helgolandensis</name>
    <dbReference type="NCBI Taxonomy" id="2527968"/>
    <lineage>
        <taxon>Bacteria</taxon>
        <taxon>Pseudomonadati</taxon>
        <taxon>Planctomycetota</taxon>
        <taxon>Planctomycetia</taxon>
        <taxon>Pirellulales</taxon>
        <taxon>Pirellulaceae</taxon>
        <taxon>Aureliella</taxon>
    </lineage>
</organism>
<feature type="transmembrane region" description="Helical" evidence="1">
    <location>
        <begin position="237"/>
        <end position="257"/>
    </location>
</feature>
<evidence type="ECO:0000313" key="3">
    <source>
        <dbReference type="Proteomes" id="UP000318017"/>
    </source>
</evidence>
<name>A0A518G504_9BACT</name>
<dbReference type="AlphaFoldDB" id="A0A518G504"/>
<proteinExistence type="predicted"/>
<evidence type="ECO:0000256" key="1">
    <source>
        <dbReference type="SAM" id="Phobius"/>
    </source>
</evidence>
<feature type="transmembrane region" description="Helical" evidence="1">
    <location>
        <begin position="23"/>
        <end position="50"/>
    </location>
</feature>
<keyword evidence="1" id="KW-1133">Transmembrane helix</keyword>
<protein>
    <submittedName>
        <fullName evidence="2">Zinc transporter ZupT</fullName>
    </submittedName>
</protein>
<dbReference type="KEGG" id="ahel:Q31a_19330"/>
<keyword evidence="1" id="KW-0472">Membrane</keyword>
<dbReference type="EMBL" id="CP036298">
    <property type="protein sequence ID" value="QDV23630.1"/>
    <property type="molecule type" value="Genomic_DNA"/>
</dbReference>
<gene>
    <name evidence="2" type="ORF">Q31a_19330</name>
</gene>
<keyword evidence="3" id="KW-1185">Reference proteome</keyword>
<reference evidence="2 3" key="1">
    <citation type="submission" date="2019-02" db="EMBL/GenBank/DDBJ databases">
        <title>Deep-cultivation of Planctomycetes and their phenomic and genomic characterization uncovers novel biology.</title>
        <authorList>
            <person name="Wiegand S."/>
            <person name="Jogler M."/>
            <person name="Boedeker C."/>
            <person name="Pinto D."/>
            <person name="Vollmers J."/>
            <person name="Rivas-Marin E."/>
            <person name="Kohn T."/>
            <person name="Peeters S.H."/>
            <person name="Heuer A."/>
            <person name="Rast P."/>
            <person name="Oberbeckmann S."/>
            <person name="Bunk B."/>
            <person name="Jeske O."/>
            <person name="Meyerdierks A."/>
            <person name="Storesund J.E."/>
            <person name="Kallscheuer N."/>
            <person name="Luecker S."/>
            <person name="Lage O.M."/>
            <person name="Pohl T."/>
            <person name="Merkel B.J."/>
            <person name="Hornburger P."/>
            <person name="Mueller R.-W."/>
            <person name="Bruemmer F."/>
            <person name="Labrenz M."/>
            <person name="Spormann A.M."/>
            <person name="Op den Camp H."/>
            <person name="Overmann J."/>
            <person name="Amann R."/>
            <person name="Jetten M.S.M."/>
            <person name="Mascher T."/>
            <person name="Medema M.H."/>
            <person name="Devos D.P."/>
            <person name="Kaster A.-K."/>
            <person name="Ovreas L."/>
            <person name="Rohde M."/>
            <person name="Galperin M.Y."/>
            <person name="Jogler C."/>
        </authorList>
    </citation>
    <scope>NUCLEOTIDE SEQUENCE [LARGE SCALE GENOMIC DNA]</scope>
    <source>
        <strain evidence="2 3">Q31a</strain>
    </source>
</reference>
<keyword evidence="1" id="KW-0812">Transmembrane</keyword>
<feature type="transmembrane region" description="Helical" evidence="1">
    <location>
        <begin position="208"/>
        <end position="225"/>
    </location>
</feature>
<sequence length="259" mass="27600">MLKLDSKSQSGGTFNREQTGVEFVAPIVELLVLTAFAGAAIPIGGFLASWEHIHSDWLRSEFRHLVIAFGGGALFSAIALVLIPEGTRHLPVWESVAAFAAGGVGFWLLQVLLNRSKSSASQLVAMLSDFIPEVIALGATIAAGGAGAVLLASIIALQNLPEGFNSYRELRHGGLPKRRILIWFTVAAMLGPLLGVLGFWMLADQLRLLGWMQVFAAAGIMYLVFEDVAPQAKLKNSSLPALGAVLGFLLGLVGKLLER</sequence>
<feature type="transmembrane region" description="Helical" evidence="1">
    <location>
        <begin position="134"/>
        <end position="160"/>
    </location>
</feature>
<dbReference type="Proteomes" id="UP000318017">
    <property type="component" value="Chromosome"/>
</dbReference>
<feature type="transmembrane region" description="Helical" evidence="1">
    <location>
        <begin position="180"/>
        <end position="201"/>
    </location>
</feature>
<evidence type="ECO:0000313" key="2">
    <source>
        <dbReference type="EMBL" id="QDV23630.1"/>
    </source>
</evidence>
<feature type="transmembrane region" description="Helical" evidence="1">
    <location>
        <begin position="62"/>
        <end position="83"/>
    </location>
</feature>
<accession>A0A518G504</accession>